<gene>
    <name evidence="1" type="ordered locus">NMA1360</name>
</gene>
<name>A0A0U1RIY9_NEIMA</name>
<dbReference type="KEGG" id="nma:NMA1360"/>
<dbReference type="EMBL" id="AL157959">
    <property type="protein sequence ID" value="CAM08533.1"/>
    <property type="molecule type" value="Genomic_DNA"/>
</dbReference>
<organism evidence="1 2">
    <name type="scientific">Neisseria meningitidis serogroup A / serotype 4A (strain DSM 15465 / Z2491)</name>
    <dbReference type="NCBI Taxonomy" id="122587"/>
    <lineage>
        <taxon>Bacteria</taxon>
        <taxon>Pseudomonadati</taxon>
        <taxon>Pseudomonadota</taxon>
        <taxon>Betaproteobacteria</taxon>
        <taxon>Neisseriales</taxon>
        <taxon>Neisseriaceae</taxon>
        <taxon>Neisseria</taxon>
    </lineage>
</organism>
<sequence>MGGCTFFRRTAFVKQRAFEVADGNVRVLQGRFDVFQNIGIGQVIDRIIAAEHNVAHADNGNGIGCLFVRRILSVHIAGI</sequence>
<dbReference type="EnsemblBacteria" id="CAM08533">
    <property type="protein sequence ID" value="CAM08533"/>
    <property type="gene ID" value="NMA1360"/>
</dbReference>
<dbReference type="Proteomes" id="UP000000626">
    <property type="component" value="Chromosome"/>
</dbReference>
<evidence type="ECO:0000313" key="2">
    <source>
        <dbReference type="Proteomes" id="UP000000626"/>
    </source>
</evidence>
<dbReference type="HOGENOM" id="CLU_2602369_0_0_4"/>
<dbReference type="AlphaFoldDB" id="A0A0U1RIY9"/>
<accession>A0A0U1RIY9</accession>
<reference evidence="1 2" key="1">
    <citation type="journal article" date="2000" name="Nature">
        <title>Complete DNA sequence of a serogroup A strain of Neisseria meningitidis Z2491.</title>
        <authorList>
            <person name="Parkhill J."/>
            <person name="Achtman M."/>
            <person name="James K.D."/>
            <person name="Bentley S.D."/>
            <person name="Churcher C."/>
            <person name="Klee S.R."/>
            <person name="Morelli G."/>
            <person name="Basham D."/>
            <person name="Brown D."/>
            <person name="Chillingworth T."/>
            <person name="Davies R.M."/>
            <person name="Davis P."/>
            <person name="Devlin K."/>
            <person name="Feltwell T."/>
            <person name="Hamlin N."/>
            <person name="Holroyd S."/>
            <person name="Jagels K."/>
            <person name="Leather S."/>
            <person name="Moule S."/>
            <person name="Mungall K."/>
            <person name="Quail M.A."/>
            <person name="Rajandream M.A."/>
            <person name="Rutherford K.M."/>
            <person name="Simmonds M."/>
            <person name="Skelton J."/>
            <person name="Whitehead S."/>
            <person name="Spratt B.G."/>
            <person name="Barrell B.G."/>
        </authorList>
    </citation>
    <scope>NUCLEOTIDE SEQUENCE [LARGE SCALE GENOMIC DNA]</scope>
    <source>
        <strain evidence="2">DSM 15465 / Z2491</strain>
    </source>
</reference>
<dbReference type="RefSeq" id="WP_002213554.1">
    <property type="nucleotide sequence ID" value="NC_003116.1"/>
</dbReference>
<protein>
    <submittedName>
        <fullName evidence="1">Uncharacterized protein</fullName>
    </submittedName>
</protein>
<proteinExistence type="predicted"/>
<evidence type="ECO:0000313" key="1">
    <source>
        <dbReference type="EMBL" id="CAM08533.1"/>
    </source>
</evidence>